<sequence>MVLAKEIPEAAAKLGAALEIASRHSSAQLTDEIRQTRARLEPWADTTYVRRLDEALQSCGVGR</sequence>
<accession>A0ABP6VXA7</accession>
<name>A0ABP6VXA7_9ACTN</name>
<keyword evidence="2" id="KW-1185">Reference proteome</keyword>
<comment type="caution">
    <text evidence="1">The sequence shown here is derived from an EMBL/GenBank/DDBJ whole genome shotgun (WGS) entry which is preliminary data.</text>
</comment>
<evidence type="ECO:0000313" key="1">
    <source>
        <dbReference type="EMBL" id="GAA3540317.1"/>
    </source>
</evidence>
<gene>
    <name evidence="1" type="ORF">GCM10022419_020520</name>
</gene>
<dbReference type="EMBL" id="BAABDQ010000003">
    <property type="protein sequence ID" value="GAA3540317.1"/>
    <property type="molecule type" value="Genomic_DNA"/>
</dbReference>
<proteinExistence type="predicted"/>
<evidence type="ECO:0000313" key="2">
    <source>
        <dbReference type="Proteomes" id="UP001500630"/>
    </source>
</evidence>
<organism evidence="1 2">
    <name type="scientific">Nonomuraea rosea</name>
    <dbReference type="NCBI Taxonomy" id="638574"/>
    <lineage>
        <taxon>Bacteria</taxon>
        <taxon>Bacillati</taxon>
        <taxon>Actinomycetota</taxon>
        <taxon>Actinomycetes</taxon>
        <taxon>Streptosporangiales</taxon>
        <taxon>Streptosporangiaceae</taxon>
        <taxon>Nonomuraea</taxon>
    </lineage>
</organism>
<reference evidence="2" key="1">
    <citation type="journal article" date="2019" name="Int. J. Syst. Evol. Microbiol.">
        <title>The Global Catalogue of Microorganisms (GCM) 10K type strain sequencing project: providing services to taxonomists for standard genome sequencing and annotation.</title>
        <authorList>
            <consortium name="The Broad Institute Genomics Platform"/>
            <consortium name="The Broad Institute Genome Sequencing Center for Infectious Disease"/>
            <person name="Wu L."/>
            <person name="Ma J."/>
        </authorList>
    </citation>
    <scope>NUCLEOTIDE SEQUENCE [LARGE SCALE GENOMIC DNA]</scope>
    <source>
        <strain evidence="2">JCM 17326</strain>
    </source>
</reference>
<dbReference type="Proteomes" id="UP001500630">
    <property type="component" value="Unassembled WGS sequence"/>
</dbReference>
<protein>
    <submittedName>
        <fullName evidence="1">Uncharacterized protein</fullName>
    </submittedName>
</protein>